<dbReference type="RefSeq" id="WP_279248142.1">
    <property type="nucleotide sequence ID" value="NZ_SHNO01000001.1"/>
</dbReference>
<dbReference type="NCBIfam" id="TIGR03011">
    <property type="entry name" value="sulf_tusB_dsrH"/>
    <property type="match status" value="1"/>
</dbReference>
<dbReference type="PANTHER" id="PTHR37526:SF1">
    <property type="entry name" value="PROTEIN TUSB"/>
    <property type="match status" value="1"/>
</dbReference>
<dbReference type="Pfam" id="PF04077">
    <property type="entry name" value="DsrH"/>
    <property type="match status" value="1"/>
</dbReference>
<evidence type="ECO:0000313" key="2">
    <source>
        <dbReference type="Proteomes" id="UP001143304"/>
    </source>
</evidence>
<gene>
    <name evidence="1" type="primary">dsrH</name>
    <name evidence="1" type="ORF">EYC82_03370</name>
</gene>
<dbReference type="Proteomes" id="UP001143304">
    <property type="component" value="Unassembled WGS sequence"/>
</dbReference>
<sequence length="96" mass="10301">MILHTLNANPASEAFSDCLRIAREGDTILLLGAGVYAARTASPALLTLQANGARLCILEPDARLAGAWPPPEGITPVDMTGWVQLSERIAQQQAWY</sequence>
<keyword evidence="2" id="KW-1185">Reference proteome</keyword>
<accession>A0ABT3T299</accession>
<name>A0ABT3T299_9GAMM</name>
<evidence type="ECO:0000313" key="1">
    <source>
        <dbReference type="EMBL" id="MCX2976391.1"/>
    </source>
</evidence>
<dbReference type="InterPro" id="IPR027396">
    <property type="entry name" value="DsrEFH-like"/>
</dbReference>
<reference evidence="1" key="1">
    <citation type="submission" date="2019-02" db="EMBL/GenBank/DDBJ databases">
        <authorList>
            <person name="Li S.-H."/>
        </authorList>
    </citation>
    <scope>NUCLEOTIDE SEQUENCE</scope>
    <source>
        <strain evidence="1">IMCC11814</strain>
    </source>
</reference>
<dbReference type="EMBL" id="SHNO01000001">
    <property type="protein sequence ID" value="MCX2976391.1"/>
    <property type="molecule type" value="Genomic_DNA"/>
</dbReference>
<dbReference type="SUPFAM" id="SSF75169">
    <property type="entry name" value="DsrEFH-like"/>
    <property type="match status" value="1"/>
</dbReference>
<dbReference type="InterPro" id="IPR007215">
    <property type="entry name" value="Sulphur_relay_TusB/DsrH"/>
</dbReference>
<dbReference type="Gene3D" id="3.40.1260.10">
    <property type="entry name" value="DsrEFH-like"/>
    <property type="match status" value="1"/>
</dbReference>
<dbReference type="PANTHER" id="PTHR37526">
    <property type="entry name" value="PROTEIN TUSB"/>
    <property type="match status" value="1"/>
</dbReference>
<organism evidence="1 2">
    <name type="scientific">Candidatus Marimicrobium litorale</name>
    <dbReference type="NCBI Taxonomy" id="2518991"/>
    <lineage>
        <taxon>Bacteria</taxon>
        <taxon>Pseudomonadati</taxon>
        <taxon>Pseudomonadota</taxon>
        <taxon>Gammaproteobacteria</taxon>
        <taxon>Cellvibrionales</taxon>
        <taxon>Halieaceae</taxon>
        <taxon>Marimicrobium</taxon>
    </lineage>
</organism>
<comment type="caution">
    <text evidence="1">The sequence shown here is derived from an EMBL/GenBank/DDBJ whole genome shotgun (WGS) entry which is preliminary data.</text>
</comment>
<protein>
    <submittedName>
        <fullName evidence="1">Sulfurtransferase complex subunit TusB</fullName>
    </submittedName>
</protein>
<proteinExistence type="predicted"/>